<feature type="region of interest" description="Disordered" evidence="5">
    <location>
        <begin position="1"/>
        <end position="26"/>
    </location>
</feature>
<dbReference type="PANTHER" id="PTHR31234:SF2">
    <property type="entry name" value="OS05G0199100 PROTEIN"/>
    <property type="match status" value="1"/>
</dbReference>
<evidence type="ECO:0000313" key="9">
    <source>
        <dbReference type="Proteomes" id="UP001168098"/>
    </source>
</evidence>
<proteinExistence type="predicted"/>
<dbReference type="AlphaFoldDB" id="A0AA38ZPL5"/>
<feature type="domain" description="Late embryogenesis abundant protein LEA-2 subgroup" evidence="7">
    <location>
        <begin position="114"/>
        <end position="217"/>
    </location>
</feature>
<name>A0AA38ZPL5_VITRO</name>
<comment type="caution">
    <text evidence="8">The sequence shown here is derived from an EMBL/GenBank/DDBJ whole genome shotgun (WGS) entry which is preliminary data.</text>
</comment>
<comment type="subcellular location">
    <subcellularLocation>
        <location evidence="1">Membrane</location>
        <topology evidence="1">Single-pass membrane protein</topology>
    </subcellularLocation>
</comment>
<evidence type="ECO:0000256" key="5">
    <source>
        <dbReference type="SAM" id="MobiDB-lite"/>
    </source>
</evidence>
<dbReference type="GO" id="GO:0005886">
    <property type="term" value="C:plasma membrane"/>
    <property type="evidence" value="ECO:0007669"/>
    <property type="project" value="TreeGrafter"/>
</dbReference>
<protein>
    <recommendedName>
        <fullName evidence="7">Late embryogenesis abundant protein LEA-2 subgroup domain-containing protein</fullName>
    </recommendedName>
</protein>
<feature type="transmembrane region" description="Helical" evidence="6">
    <location>
        <begin position="56"/>
        <end position="82"/>
    </location>
</feature>
<keyword evidence="9" id="KW-1185">Reference proteome</keyword>
<dbReference type="InterPro" id="IPR044839">
    <property type="entry name" value="NDR1-like"/>
</dbReference>
<keyword evidence="4 6" id="KW-0472">Membrane</keyword>
<sequence length="253" mass="27597">MTDRVYPKSTAHPPQPLNGSAGANSFPATKSQLYGATRPAYRPQPKSRRRSRCCSCCLWFTFVILCLLVLAAIAGTIFYVLYRPHRPSFAVTSLRISQFNVTATKLTSKLDLSITARNPNKKLVFIYDPTTVSATTSSSDVSIGTGTIPAFVHGTKNTTSFKVLISSTSETLDSSSITALKSDLKSKSLPLKFQLDTKVKVKVGGLKTNKVKIRVTCDGIKATIPAGKSPGKASTENVRCEVDIRVKVWKWTF</sequence>
<dbReference type="GO" id="GO:0098542">
    <property type="term" value="P:defense response to other organism"/>
    <property type="evidence" value="ECO:0007669"/>
    <property type="project" value="InterPro"/>
</dbReference>
<evidence type="ECO:0000313" key="8">
    <source>
        <dbReference type="EMBL" id="KAJ9692068.1"/>
    </source>
</evidence>
<evidence type="ECO:0000256" key="2">
    <source>
        <dbReference type="ARBA" id="ARBA00022692"/>
    </source>
</evidence>
<dbReference type="PANTHER" id="PTHR31234">
    <property type="entry name" value="LATE EMBRYOGENESIS ABUNDANT (LEA) HYDROXYPROLINE-RICH GLYCOPROTEIN FAMILY"/>
    <property type="match status" value="1"/>
</dbReference>
<feature type="compositionally biased region" description="Polar residues" evidence="5">
    <location>
        <begin position="17"/>
        <end position="26"/>
    </location>
</feature>
<evidence type="ECO:0000256" key="6">
    <source>
        <dbReference type="SAM" id="Phobius"/>
    </source>
</evidence>
<organism evidence="8 9">
    <name type="scientific">Vitis rotundifolia</name>
    <name type="common">Muscadine grape</name>
    <dbReference type="NCBI Taxonomy" id="103349"/>
    <lineage>
        <taxon>Eukaryota</taxon>
        <taxon>Viridiplantae</taxon>
        <taxon>Streptophyta</taxon>
        <taxon>Embryophyta</taxon>
        <taxon>Tracheophyta</taxon>
        <taxon>Spermatophyta</taxon>
        <taxon>Magnoliopsida</taxon>
        <taxon>eudicotyledons</taxon>
        <taxon>Gunneridae</taxon>
        <taxon>Pentapetalae</taxon>
        <taxon>rosids</taxon>
        <taxon>Vitales</taxon>
        <taxon>Vitaceae</taxon>
        <taxon>Viteae</taxon>
        <taxon>Vitis</taxon>
    </lineage>
</organism>
<dbReference type="Proteomes" id="UP001168098">
    <property type="component" value="Unassembled WGS sequence"/>
</dbReference>
<evidence type="ECO:0000256" key="1">
    <source>
        <dbReference type="ARBA" id="ARBA00004167"/>
    </source>
</evidence>
<evidence type="ECO:0000256" key="4">
    <source>
        <dbReference type="ARBA" id="ARBA00023136"/>
    </source>
</evidence>
<evidence type="ECO:0000256" key="3">
    <source>
        <dbReference type="ARBA" id="ARBA00022989"/>
    </source>
</evidence>
<keyword evidence="3 6" id="KW-1133">Transmembrane helix</keyword>
<dbReference type="InterPro" id="IPR004864">
    <property type="entry name" value="LEA_2"/>
</dbReference>
<dbReference type="EMBL" id="JARBHA010000009">
    <property type="protein sequence ID" value="KAJ9692068.1"/>
    <property type="molecule type" value="Genomic_DNA"/>
</dbReference>
<reference evidence="8 9" key="1">
    <citation type="journal article" date="2023" name="BMC Biotechnol.">
        <title>Vitis rotundifolia cv Carlos genome sequencing.</title>
        <authorList>
            <person name="Huff M."/>
            <person name="Hulse-Kemp A."/>
            <person name="Scheffler B."/>
            <person name="Youngblood R."/>
            <person name="Simpson S."/>
            <person name="Babiker E."/>
            <person name="Staton M."/>
        </authorList>
    </citation>
    <scope>NUCLEOTIDE SEQUENCE [LARGE SCALE GENOMIC DNA]</scope>
    <source>
        <tissue evidence="8">Leaf</tissue>
    </source>
</reference>
<keyword evidence="2 6" id="KW-0812">Transmembrane</keyword>
<gene>
    <name evidence="8" type="ORF">PVL29_011249</name>
</gene>
<evidence type="ECO:0000259" key="7">
    <source>
        <dbReference type="Pfam" id="PF03168"/>
    </source>
</evidence>
<dbReference type="Pfam" id="PF03168">
    <property type="entry name" value="LEA_2"/>
    <property type="match status" value="1"/>
</dbReference>
<accession>A0AA38ZPL5</accession>